<dbReference type="Proteomes" id="UP001238450">
    <property type="component" value="Unassembled WGS sequence"/>
</dbReference>
<dbReference type="PANTHER" id="PTHR42771:SF4">
    <property type="entry name" value="IRON(3+)-HYDROXAMATE IMPORT ATP-BINDING PROTEIN FHUC"/>
    <property type="match status" value="1"/>
</dbReference>
<comment type="caution">
    <text evidence="11">The sequence shown here is derived from an EMBL/GenBank/DDBJ whole genome shotgun (WGS) entry which is preliminary data.</text>
</comment>
<keyword evidence="8" id="KW-0406">Ion transport</keyword>
<evidence type="ECO:0000256" key="3">
    <source>
        <dbReference type="ARBA" id="ARBA00022475"/>
    </source>
</evidence>
<dbReference type="Pfam" id="PF00005">
    <property type="entry name" value="ABC_tran"/>
    <property type="match status" value="1"/>
</dbReference>
<dbReference type="GO" id="GO:0005886">
    <property type="term" value="C:plasma membrane"/>
    <property type="evidence" value="ECO:0007669"/>
    <property type="project" value="UniProtKB-SubCell"/>
</dbReference>
<dbReference type="InterPro" id="IPR017871">
    <property type="entry name" value="ABC_transporter-like_CS"/>
</dbReference>
<keyword evidence="12" id="KW-1185">Reference proteome</keyword>
<dbReference type="PROSITE" id="PS00211">
    <property type="entry name" value="ABC_TRANSPORTER_1"/>
    <property type="match status" value="1"/>
</dbReference>
<dbReference type="CDD" id="cd03214">
    <property type="entry name" value="ABC_Iron-Siderophores_B12_Hemin"/>
    <property type="match status" value="1"/>
</dbReference>
<sequence>MLSAKQLRVRYKDKLIISGLDIAFETGKVYSILGPNGCGKSTLLKALAKQLSVHSGTILLDNIDIQEWGPKPFAKILAFLRQSYDQMIDVHVRDLVTYGRFPHKRFLQQVDKEDEQIIDWALQLTNLTHLAKRKMSSLSGGERQRAWIAMALAQQPRILLLDEPTTYLDIVHQLEIMELIQQLNQQFHITVIMVLHDLNHASLYSDYVIVLKEGSIFRCGTPEQVMNEETLKKAFGVDAKIETDEESNRPYIRSLKLGSRSS</sequence>
<evidence type="ECO:0000313" key="12">
    <source>
        <dbReference type="Proteomes" id="UP001238450"/>
    </source>
</evidence>
<evidence type="ECO:0000259" key="10">
    <source>
        <dbReference type="PROSITE" id="PS50893"/>
    </source>
</evidence>
<evidence type="ECO:0000256" key="9">
    <source>
        <dbReference type="ARBA" id="ARBA00023136"/>
    </source>
</evidence>
<dbReference type="Gene3D" id="3.40.50.300">
    <property type="entry name" value="P-loop containing nucleotide triphosphate hydrolases"/>
    <property type="match status" value="1"/>
</dbReference>
<dbReference type="InterPro" id="IPR051535">
    <property type="entry name" value="Siderophore_ABC-ATPase"/>
</dbReference>
<keyword evidence="6 11" id="KW-0067">ATP-binding</keyword>
<organism evidence="11 12">
    <name type="scientific">Croceifilum oryzae</name>
    <dbReference type="NCBI Taxonomy" id="1553429"/>
    <lineage>
        <taxon>Bacteria</taxon>
        <taxon>Bacillati</taxon>
        <taxon>Bacillota</taxon>
        <taxon>Bacilli</taxon>
        <taxon>Bacillales</taxon>
        <taxon>Thermoactinomycetaceae</taxon>
        <taxon>Croceifilum</taxon>
    </lineage>
</organism>
<proteinExistence type="predicted"/>
<evidence type="ECO:0000256" key="2">
    <source>
        <dbReference type="ARBA" id="ARBA00022448"/>
    </source>
</evidence>
<dbReference type="AlphaFoldDB" id="A0AAJ1TGQ7"/>
<dbReference type="EMBL" id="JAUSUV010000014">
    <property type="protein sequence ID" value="MDQ0418580.1"/>
    <property type="molecule type" value="Genomic_DNA"/>
</dbReference>
<evidence type="ECO:0000256" key="5">
    <source>
        <dbReference type="ARBA" id="ARBA00022741"/>
    </source>
</evidence>
<feature type="domain" description="ABC transporter" evidence="10">
    <location>
        <begin position="2"/>
        <end position="238"/>
    </location>
</feature>
<dbReference type="PROSITE" id="PS50893">
    <property type="entry name" value="ABC_TRANSPORTER_2"/>
    <property type="match status" value="1"/>
</dbReference>
<dbReference type="SUPFAM" id="SSF52540">
    <property type="entry name" value="P-loop containing nucleoside triphosphate hydrolases"/>
    <property type="match status" value="1"/>
</dbReference>
<keyword evidence="9" id="KW-0472">Membrane</keyword>
<dbReference type="FunFam" id="3.40.50.300:FF:000134">
    <property type="entry name" value="Iron-enterobactin ABC transporter ATP-binding protein"/>
    <property type="match status" value="1"/>
</dbReference>
<reference evidence="11 12" key="1">
    <citation type="submission" date="2023-07" db="EMBL/GenBank/DDBJ databases">
        <title>Genomic Encyclopedia of Type Strains, Phase IV (KMG-IV): sequencing the most valuable type-strain genomes for metagenomic binning, comparative biology and taxonomic classification.</title>
        <authorList>
            <person name="Goeker M."/>
        </authorList>
    </citation>
    <scope>NUCLEOTIDE SEQUENCE [LARGE SCALE GENOMIC DNA]</scope>
    <source>
        <strain evidence="11 12">DSM 46876</strain>
    </source>
</reference>
<dbReference type="SMART" id="SM00382">
    <property type="entry name" value="AAA"/>
    <property type="match status" value="1"/>
</dbReference>
<keyword evidence="4" id="KW-0410">Iron transport</keyword>
<gene>
    <name evidence="11" type="ORF">J2Z48_002783</name>
</gene>
<keyword evidence="7" id="KW-0408">Iron</keyword>
<name>A0AAJ1TGQ7_9BACL</name>
<evidence type="ECO:0000256" key="7">
    <source>
        <dbReference type="ARBA" id="ARBA00023004"/>
    </source>
</evidence>
<dbReference type="GO" id="GO:0016887">
    <property type="term" value="F:ATP hydrolysis activity"/>
    <property type="evidence" value="ECO:0007669"/>
    <property type="project" value="InterPro"/>
</dbReference>
<dbReference type="GO" id="GO:0005524">
    <property type="term" value="F:ATP binding"/>
    <property type="evidence" value="ECO:0007669"/>
    <property type="project" value="UniProtKB-KW"/>
</dbReference>
<evidence type="ECO:0000256" key="8">
    <source>
        <dbReference type="ARBA" id="ARBA00023065"/>
    </source>
</evidence>
<dbReference type="InterPro" id="IPR027417">
    <property type="entry name" value="P-loop_NTPase"/>
</dbReference>
<evidence type="ECO:0000313" key="11">
    <source>
        <dbReference type="EMBL" id="MDQ0418580.1"/>
    </source>
</evidence>
<keyword evidence="5" id="KW-0547">Nucleotide-binding</keyword>
<accession>A0AAJ1TGQ7</accession>
<evidence type="ECO:0000256" key="4">
    <source>
        <dbReference type="ARBA" id="ARBA00022496"/>
    </source>
</evidence>
<keyword evidence="3" id="KW-1003">Cell membrane</keyword>
<evidence type="ECO:0000256" key="6">
    <source>
        <dbReference type="ARBA" id="ARBA00022840"/>
    </source>
</evidence>
<keyword evidence="2" id="KW-0813">Transport</keyword>
<protein>
    <submittedName>
        <fullName evidence="11">Iron complex transport system ATP-binding protein</fullName>
    </submittedName>
</protein>
<comment type="subcellular location">
    <subcellularLocation>
        <location evidence="1">Cell membrane</location>
        <topology evidence="1">Peripheral membrane protein</topology>
    </subcellularLocation>
</comment>
<evidence type="ECO:0000256" key="1">
    <source>
        <dbReference type="ARBA" id="ARBA00004202"/>
    </source>
</evidence>
<dbReference type="InterPro" id="IPR003439">
    <property type="entry name" value="ABC_transporter-like_ATP-bd"/>
</dbReference>
<dbReference type="InterPro" id="IPR003593">
    <property type="entry name" value="AAA+_ATPase"/>
</dbReference>
<dbReference type="GO" id="GO:0006826">
    <property type="term" value="P:iron ion transport"/>
    <property type="evidence" value="ECO:0007669"/>
    <property type="project" value="UniProtKB-KW"/>
</dbReference>
<dbReference type="RefSeq" id="WP_307254405.1">
    <property type="nucleotide sequence ID" value="NZ_JAUSUV010000014.1"/>
</dbReference>
<dbReference type="PANTHER" id="PTHR42771">
    <property type="entry name" value="IRON(3+)-HYDROXAMATE IMPORT ATP-BINDING PROTEIN FHUC"/>
    <property type="match status" value="1"/>
</dbReference>